<dbReference type="EMBL" id="UYSL01006130">
    <property type="protein sequence ID" value="VDL67379.1"/>
    <property type="molecule type" value="Genomic_DNA"/>
</dbReference>
<reference evidence="3" key="1">
    <citation type="submission" date="2017-02" db="UniProtKB">
        <authorList>
            <consortium name="WormBaseParasite"/>
        </authorList>
    </citation>
    <scope>IDENTIFICATION</scope>
</reference>
<organism evidence="3">
    <name type="scientific">Nippostrongylus brasiliensis</name>
    <name type="common">Rat hookworm</name>
    <dbReference type="NCBI Taxonomy" id="27835"/>
    <lineage>
        <taxon>Eukaryota</taxon>
        <taxon>Metazoa</taxon>
        <taxon>Ecdysozoa</taxon>
        <taxon>Nematoda</taxon>
        <taxon>Chromadorea</taxon>
        <taxon>Rhabditida</taxon>
        <taxon>Rhabditina</taxon>
        <taxon>Rhabditomorpha</taxon>
        <taxon>Strongyloidea</taxon>
        <taxon>Heligmosomidae</taxon>
        <taxon>Nippostrongylus</taxon>
    </lineage>
</organism>
<keyword evidence="2" id="KW-1185">Reference proteome</keyword>
<protein>
    <submittedName>
        <fullName evidence="3">DDE_3 domain-containing protein</fullName>
    </submittedName>
</protein>
<evidence type="ECO:0000313" key="1">
    <source>
        <dbReference type="EMBL" id="VDL67379.1"/>
    </source>
</evidence>
<reference evidence="1 2" key="2">
    <citation type="submission" date="2018-11" db="EMBL/GenBank/DDBJ databases">
        <authorList>
            <consortium name="Pathogen Informatics"/>
        </authorList>
    </citation>
    <scope>NUCLEOTIDE SEQUENCE [LARGE SCALE GENOMIC DNA]</scope>
</reference>
<gene>
    <name evidence="1" type="ORF">NBR_LOCUS3790</name>
</gene>
<dbReference type="Proteomes" id="UP000271162">
    <property type="component" value="Unassembled WGS sequence"/>
</dbReference>
<evidence type="ECO:0000313" key="2">
    <source>
        <dbReference type="Proteomes" id="UP000271162"/>
    </source>
</evidence>
<dbReference type="AlphaFoldDB" id="A0A0N4XMN7"/>
<sequence>MIENKIDLIDDYNYTNKDAIEDCLKKARIRLYRPEHTSKLVTYQTGPPKVVKS</sequence>
<name>A0A0N4XMN7_NIPBR</name>
<accession>A0A0N4XMN7</accession>
<dbReference type="WBParaSite" id="NBR_0000378901-mRNA-1">
    <property type="protein sequence ID" value="NBR_0000378901-mRNA-1"/>
    <property type="gene ID" value="NBR_0000378901"/>
</dbReference>
<proteinExistence type="predicted"/>
<evidence type="ECO:0000313" key="3">
    <source>
        <dbReference type="WBParaSite" id="NBR_0000378901-mRNA-1"/>
    </source>
</evidence>